<dbReference type="InterPro" id="IPR038537">
    <property type="entry name" value="TatT_sf"/>
</dbReference>
<dbReference type="RefSeq" id="WP_256616289.1">
    <property type="nucleotide sequence ID" value="NZ_JANIBK010000104.1"/>
</dbReference>
<protein>
    <submittedName>
        <fullName evidence="1">TRAP transporter TatT component family protein</fullName>
    </submittedName>
</protein>
<dbReference type="InterPro" id="IPR031823">
    <property type="entry name" value="TatT"/>
</dbReference>
<accession>A0ABT1U9W1</accession>
<dbReference type="Proteomes" id="UP001524586">
    <property type="component" value="Unassembled WGS sequence"/>
</dbReference>
<sequence length="278" mass="30830">MLLLLSALSGLTGCSYFVSSATGDFSERLKQTILAQNDPETVAEALPAYLLMLEASAAGDQDDESLMFANANLYTAYLSLLPDDPVRKPRLSRKGLDFALRGICLHKRDWCDLQQQPITGMPVLLAQAEKRDTDSLYSVATAWSTWIQANKSDWNAIAQLAQVKQIMQQVIELDETYKQGSAHVYLAVMESLLPETLGGNPGLAKHHFQRALELSPENLMINVLYAKHYARMIFDRQLHDTLLKTTLTAQAAAPGLTLINTLAQQQAQQLLDSANDYF</sequence>
<evidence type="ECO:0000313" key="1">
    <source>
        <dbReference type="EMBL" id="MCQ8129861.1"/>
    </source>
</evidence>
<name>A0ABT1U9W1_9GAMM</name>
<proteinExistence type="predicted"/>
<organism evidence="1 2">
    <name type="scientific">Methylomonas rivi</name>
    <dbReference type="NCBI Taxonomy" id="2952226"/>
    <lineage>
        <taxon>Bacteria</taxon>
        <taxon>Pseudomonadati</taxon>
        <taxon>Pseudomonadota</taxon>
        <taxon>Gammaproteobacteria</taxon>
        <taxon>Methylococcales</taxon>
        <taxon>Methylococcaceae</taxon>
        <taxon>Methylomonas</taxon>
    </lineage>
</organism>
<dbReference type="EMBL" id="JANIBK010000104">
    <property type="protein sequence ID" value="MCQ8129861.1"/>
    <property type="molecule type" value="Genomic_DNA"/>
</dbReference>
<comment type="caution">
    <text evidence="1">The sequence shown here is derived from an EMBL/GenBank/DDBJ whole genome shotgun (WGS) entry which is preliminary data.</text>
</comment>
<reference evidence="1 2" key="1">
    <citation type="submission" date="2022-07" db="EMBL/GenBank/DDBJ databases">
        <title>Methylomonas rivi sp. nov., Methylomonas rosea sp. nov., Methylomonas aureus sp. nov. and Methylomonas subterranea sp. nov., four novel methanotrophs isolated from a freshwater creek and the deep terrestrial subsurface.</title>
        <authorList>
            <person name="Abin C."/>
            <person name="Sankaranarayanan K."/>
            <person name="Garner C."/>
            <person name="Sindelar R."/>
            <person name="Kotary K."/>
            <person name="Garner R."/>
            <person name="Barclay S."/>
            <person name="Lawson P."/>
            <person name="Krumholz L."/>
        </authorList>
    </citation>
    <scope>NUCLEOTIDE SEQUENCE [LARGE SCALE GENOMIC DNA]</scope>
    <source>
        <strain evidence="1 2">WSC-6</strain>
    </source>
</reference>
<dbReference type="Pfam" id="PF16811">
    <property type="entry name" value="TAtT"/>
    <property type="match status" value="1"/>
</dbReference>
<keyword evidence="2" id="KW-1185">Reference proteome</keyword>
<dbReference type="Gene3D" id="1.25.40.920">
    <property type="entry name" value="TRAP transporter T-component"/>
    <property type="match status" value="1"/>
</dbReference>
<evidence type="ECO:0000313" key="2">
    <source>
        <dbReference type="Proteomes" id="UP001524586"/>
    </source>
</evidence>
<gene>
    <name evidence="1" type="ORF">NP596_15480</name>
</gene>